<feature type="chain" id="PRO_5045986228" description="DUF2490 domain-containing protein" evidence="1">
    <location>
        <begin position="20"/>
        <end position="218"/>
    </location>
</feature>
<feature type="signal peptide" evidence="1">
    <location>
        <begin position="1"/>
        <end position="19"/>
    </location>
</feature>
<protein>
    <recommendedName>
        <fullName evidence="4">DUF2490 domain-containing protein</fullName>
    </recommendedName>
</protein>
<proteinExistence type="predicted"/>
<dbReference type="EMBL" id="CAXJRC010000022">
    <property type="protein sequence ID" value="CAL2107090.1"/>
    <property type="molecule type" value="Genomic_DNA"/>
</dbReference>
<keyword evidence="3" id="KW-1185">Reference proteome</keyword>
<keyword evidence="1" id="KW-0732">Signal</keyword>
<evidence type="ECO:0008006" key="4">
    <source>
        <dbReference type="Google" id="ProtNLM"/>
    </source>
</evidence>
<comment type="caution">
    <text evidence="2">The sequence shown here is derived from an EMBL/GenBank/DDBJ whole genome shotgun (WGS) entry which is preliminary data.</text>
</comment>
<reference evidence="2 3" key="1">
    <citation type="submission" date="2024-05" db="EMBL/GenBank/DDBJ databases">
        <authorList>
            <person name="Duchaud E."/>
        </authorList>
    </citation>
    <scope>NUCLEOTIDE SEQUENCE [LARGE SCALE GENOMIC DNA]</scope>
    <source>
        <strain evidence="2">Ena-SAMPLE-TAB-13-05-2024-13:56:06:370-140305</strain>
    </source>
</reference>
<dbReference type="Proteomes" id="UP001497602">
    <property type="component" value="Unassembled WGS sequence"/>
</dbReference>
<evidence type="ECO:0000256" key="1">
    <source>
        <dbReference type="SAM" id="SignalP"/>
    </source>
</evidence>
<accession>A0ABP1F9Q2</accession>
<evidence type="ECO:0000313" key="2">
    <source>
        <dbReference type="EMBL" id="CAL2107090.1"/>
    </source>
</evidence>
<evidence type="ECO:0000313" key="3">
    <source>
        <dbReference type="Proteomes" id="UP001497602"/>
    </source>
</evidence>
<sequence length="218" mass="25724">MKKYFYFLILAGISNASLSQTTFSNGWLPKVNFSKKISSTVKWVNSIEARQLVYKDNFQFTHSLLDISSIVSVKTNLNQSANLGYIIRFKGEKTVHRLTQQYSIVTNYEALKIGHRLGVEQFFEDKETPQFRTRYRIALQKALSGEKVDVKEWYFKLTNEYLWQFNKEDLEIRLSPYLGYQLSKKDKLEFGLDYRLGGLTNSYNSHNLWFRTTWYISL</sequence>
<organism evidence="2 3">
    <name type="scientific">Tenacibaculum vairaonense</name>
    <dbReference type="NCBI Taxonomy" id="3137860"/>
    <lineage>
        <taxon>Bacteria</taxon>
        <taxon>Pseudomonadati</taxon>
        <taxon>Bacteroidota</taxon>
        <taxon>Flavobacteriia</taxon>
        <taxon>Flavobacteriales</taxon>
        <taxon>Flavobacteriaceae</taxon>
        <taxon>Tenacibaculum</taxon>
    </lineage>
</organism>
<gene>
    <name evidence="2" type="ORF">T190115A13A_20370</name>
</gene>
<name>A0ABP1F9Q2_9FLAO</name>
<dbReference type="InterPro" id="IPR019619">
    <property type="entry name" value="DUF2490"/>
</dbReference>
<dbReference type="Pfam" id="PF10677">
    <property type="entry name" value="DUF2490"/>
    <property type="match status" value="1"/>
</dbReference>
<dbReference type="RefSeq" id="WP_348738743.1">
    <property type="nucleotide sequence ID" value="NZ_CAXJRC010000022.1"/>
</dbReference>